<evidence type="ECO:0000313" key="1">
    <source>
        <dbReference type="EMBL" id="MBB4839201.1"/>
    </source>
</evidence>
<comment type="caution">
    <text evidence="1">The sequence shown here is derived from an EMBL/GenBank/DDBJ whole genome shotgun (WGS) entry which is preliminary data.</text>
</comment>
<organism evidence="1 2">
    <name type="scientific">Sphingomonas kyeonggiensis</name>
    <dbReference type="NCBI Taxonomy" id="1268553"/>
    <lineage>
        <taxon>Bacteria</taxon>
        <taxon>Pseudomonadati</taxon>
        <taxon>Pseudomonadota</taxon>
        <taxon>Alphaproteobacteria</taxon>
        <taxon>Sphingomonadales</taxon>
        <taxon>Sphingomonadaceae</taxon>
        <taxon>Sphingomonas</taxon>
    </lineage>
</organism>
<reference evidence="1 2" key="1">
    <citation type="submission" date="2020-08" db="EMBL/GenBank/DDBJ databases">
        <title>Functional genomics of gut bacteria from endangered species of beetles.</title>
        <authorList>
            <person name="Carlos-Shanley C."/>
        </authorList>
    </citation>
    <scope>NUCLEOTIDE SEQUENCE [LARGE SCALE GENOMIC DNA]</scope>
    <source>
        <strain evidence="1 2">S00224</strain>
    </source>
</reference>
<dbReference type="EMBL" id="JACHLN010000002">
    <property type="protein sequence ID" value="MBB4839201.1"/>
    <property type="molecule type" value="Genomic_DNA"/>
</dbReference>
<sequence>MPDTFQPARKSIEWAKRAIDEGLAELLEFGKDEGSFARQIVESSDPGTYIYKVVQLKDFPDGIERRWTEALNNLRNSFDQAMFAACQAINEPRKANYPWADNPGADLNHRLAGTRPTPTIPKSLWNEIRRQEPYPSGAGYSGGDTIVREVAKLANSKHSVGFEPRVQVGTVKFDRVDFGYDRPFLYINRPVWDPVKKEVEVFRARDAILSDHPQVSYGVFFRGSAPLLNLPAYDALVAFAEKAESVLEGFRTECARINAS</sequence>
<name>A0A7W7K1A0_9SPHN</name>
<accession>A0A7W7K1A0</accession>
<dbReference type="RefSeq" id="WP_184166900.1">
    <property type="nucleotide sequence ID" value="NZ_JACHLN010000002.1"/>
</dbReference>
<dbReference type="AlphaFoldDB" id="A0A7W7K1A0"/>
<gene>
    <name evidence="1" type="ORF">HNP52_002270</name>
</gene>
<evidence type="ECO:0000313" key="2">
    <source>
        <dbReference type="Proteomes" id="UP000575241"/>
    </source>
</evidence>
<dbReference type="Proteomes" id="UP000575241">
    <property type="component" value="Unassembled WGS sequence"/>
</dbReference>
<proteinExistence type="predicted"/>
<protein>
    <submittedName>
        <fullName evidence="1">Uncharacterized protein</fullName>
    </submittedName>
</protein>
<keyword evidence="2" id="KW-1185">Reference proteome</keyword>